<dbReference type="NCBIfam" id="TIGR02243">
    <property type="entry name" value="putative baseplate assembly protein"/>
    <property type="match status" value="1"/>
</dbReference>
<proteinExistence type="predicted"/>
<dbReference type="AlphaFoldDB" id="A0A832A4G8"/>
<gene>
    <name evidence="1" type="ORF">ENS06_14060</name>
</gene>
<protein>
    <submittedName>
        <fullName evidence="1">Putative baseplate assembly protein</fullName>
    </submittedName>
</protein>
<sequence length="736" mass="80290">MPISVPSLDDRGFDDWVRELLDRIPGHTPEWTHPALGDPGRTILELFAWLADALLYRVNRIPERQRLAFLKLLHIPLKPAVAARGLLVVEPSNPQRPDVFSVPVGTAVPGPVPFETTGEIMVLPLEGEPYLKRTPSAEEMKRLEDVIAGLESVYGLGATREAPGSVPYITTPLFPNRQADTGGVDIAAGSIDRCLWMALLAPPKADVAAVKRALSRDGAGPRILNVGWSPALKVPGILEVLGARAAVPHVWEITSCRRFPSGEPEYLTLDVAEDGTSALVQEGVLRLILPDADDMGTPENDVERDLLAGVGDRPPRLDDPEKASRLIAWVRLRPTRPLESLAVSWVGVNVVPIDQRRTLRHIVIGTSDGTADQEFQLPGTSVDPETLVVAVEDSADGFVVWRRTHDLNTSDRDDRAYALDAEAGIIRFGDGVRGRVPEAGMRLRVDTLRFGGGRKGNLPPMTLKAVSHPQCKAWQPLATSGGDDAETTAQAEKRIPETLRHQDRAVTEDDYRHLAAETPAVRVGRVEVLSRFKPQQRRFHVPGVVSVVVLPAKEDLVPPCPRPDRLTLERVHAYLDARRPVGTELYVIGVEYKPLAVAAAVRLQSGHLRDEVLQNVRHALQRFLWPLPPGGFSGSGWPLGTAVVDRDVETVIARVPGVRHVGEVRLFFLETDGWKPVAAVAEGKPAAFPLDPWQLPELLHAVCDEGDQAVAVFRSPLDGVPSEALAVPIPVVPEVC</sequence>
<dbReference type="InterPro" id="IPR011749">
    <property type="entry name" value="CHP02243"/>
</dbReference>
<comment type="caution">
    <text evidence="1">The sequence shown here is derived from an EMBL/GenBank/DDBJ whole genome shotgun (WGS) entry which is preliminary data.</text>
</comment>
<accession>A0A832A4G8</accession>
<reference evidence="1" key="1">
    <citation type="journal article" date="2020" name="mSystems">
        <title>Genome- and Community-Level Interaction Insights into Carbon Utilization and Element Cycling Functions of Hydrothermarchaeota in Hydrothermal Sediment.</title>
        <authorList>
            <person name="Zhou Z."/>
            <person name="Liu Y."/>
            <person name="Xu W."/>
            <person name="Pan J."/>
            <person name="Luo Z.H."/>
            <person name="Li M."/>
        </authorList>
    </citation>
    <scope>NUCLEOTIDE SEQUENCE [LARGE SCALE GENOMIC DNA]</scope>
    <source>
        <strain evidence="1">SpSt-456</strain>
    </source>
</reference>
<evidence type="ECO:0000313" key="1">
    <source>
        <dbReference type="EMBL" id="HFK98433.1"/>
    </source>
</evidence>
<dbReference type="EMBL" id="DSTK01000039">
    <property type="protein sequence ID" value="HFK98433.1"/>
    <property type="molecule type" value="Genomic_DNA"/>
</dbReference>
<name>A0A832A4G8_9BACT</name>
<organism evidence="1">
    <name type="scientific">Desulfacinum infernum</name>
    <dbReference type="NCBI Taxonomy" id="35837"/>
    <lineage>
        <taxon>Bacteria</taxon>
        <taxon>Pseudomonadati</taxon>
        <taxon>Thermodesulfobacteriota</taxon>
        <taxon>Syntrophobacteria</taxon>
        <taxon>Syntrophobacterales</taxon>
        <taxon>Syntrophobacteraceae</taxon>
        <taxon>Desulfacinum</taxon>
    </lineage>
</organism>